<comment type="similarity">
    <text evidence="1">Belongs to the N-CoR nuclear receptor corepressors family.</text>
</comment>
<dbReference type="AlphaFoldDB" id="A0A1B6FGW1"/>
<evidence type="ECO:0000256" key="1">
    <source>
        <dbReference type="ARBA" id="ARBA00010097"/>
    </source>
</evidence>
<organism evidence="5">
    <name type="scientific">Cuerna arida</name>
    <dbReference type="NCBI Taxonomy" id="1464854"/>
    <lineage>
        <taxon>Eukaryota</taxon>
        <taxon>Metazoa</taxon>
        <taxon>Ecdysozoa</taxon>
        <taxon>Arthropoda</taxon>
        <taxon>Hexapoda</taxon>
        <taxon>Insecta</taxon>
        <taxon>Pterygota</taxon>
        <taxon>Neoptera</taxon>
        <taxon>Paraneoptera</taxon>
        <taxon>Hemiptera</taxon>
        <taxon>Auchenorrhyncha</taxon>
        <taxon>Membracoidea</taxon>
        <taxon>Cicadellidae</taxon>
        <taxon>Cicadellinae</taxon>
        <taxon>Proconiini</taxon>
        <taxon>Cuerna</taxon>
    </lineage>
</organism>
<proteinExistence type="inferred from homology"/>
<reference evidence="5" key="1">
    <citation type="submission" date="2015-11" db="EMBL/GenBank/DDBJ databases">
        <title>De novo transcriptome assembly of four potential Pierce s Disease insect vectors from Arizona vineyards.</title>
        <authorList>
            <person name="Tassone E.E."/>
        </authorList>
    </citation>
    <scope>NUCLEOTIDE SEQUENCE</scope>
</reference>
<feature type="non-terminal residue" evidence="5">
    <location>
        <position position="1"/>
    </location>
</feature>
<gene>
    <name evidence="5" type="ORF">g.48054</name>
</gene>
<dbReference type="Gene3D" id="1.20.5.430">
    <property type="match status" value="1"/>
</dbReference>
<feature type="region of interest" description="Disordered" evidence="3">
    <location>
        <begin position="122"/>
        <end position="152"/>
    </location>
</feature>
<dbReference type="EMBL" id="GECZ01020321">
    <property type="protein sequence ID" value="JAS49448.1"/>
    <property type="molecule type" value="Transcribed_RNA"/>
</dbReference>
<feature type="non-terminal residue" evidence="5">
    <location>
        <position position="260"/>
    </location>
</feature>
<protein>
    <recommendedName>
        <fullName evidence="4">N-CoR GPS2-interacting domain-containing protein</fullName>
    </recommendedName>
</protein>
<dbReference type="InterPro" id="IPR031557">
    <property type="entry name" value="N-CoR_GPS2_interact"/>
</dbReference>
<dbReference type="PANTHER" id="PTHR13992:SF39">
    <property type="entry name" value="SMRTER, ISOFORM G"/>
    <property type="match status" value="1"/>
</dbReference>
<keyword evidence="2" id="KW-0175">Coiled coil</keyword>
<accession>A0A1B6FGW1</accession>
<feature type="compositionally biased region" description="Polar residues" evidence="3">
    <location>
        <begin position="140"/>
        <end position="149"/>
    </location>
</feature>
<dbReference type="InterPro" id="IPR051571">
    <property type="entry name" value="N-CoR_corepressor"/>
</dbReference>
<evidence type="ECO:0000256" key="2">
    <source>
        <dbReference type="ARBA" id="ARBA00023054"/>
    </source>
</evidence>
<feature type="domain" description="N-CoR GPS2-interacting" evidence="4">
    <location>
        <begin position="64"/>
        <end position="150"/>
    </location>
</feature>
<sequence length="260" mass="30655">TNYSPTTLYSISNNSLYKVPPTEPCYLQDLYPPIKKICIDKYKTELQQQLVVDTLQEPNPISVYKPLVEAISPFLLSENIAEDVKFRSIKDEILQKISKINSEISKEENMLLKLKKREQELDKTAYQPNEQKDEEEERLGQQSKLQPLTQKIYHENKRKVKKTASEMLGPKFDLPLYNQPSDTAVYSENKKKHADFKNRLISSLRAKKKQKIYDEYFAQRYTRLMQAWHCELEKIENSAQRKANDAKNRKLFEKVFPELM</sequence>
<dbReference type="Pfam" id="PF15784">
    <property type="entry name" value="GPS2_interact"/>
    <property type="match status" value="1"/>
</dbReference>
<evidence type="ECO:0000313" key="5">
    <source>
        <dbReference type="EMBL" id="JAS49448.1"/>
    </source>
</evidence>
<name>A0A1B6FGW1_9HEMI</name>
<evidence type="ECO:0000259" key="4">
    <source>
        <dbReference type="Pfam" id="PF15784"/>
    </source>
</evidence>
<dbReference type="GO" id="GO:0000785">
    <property type="term" value="C:chromatin"/>
    <property type="evidence" value="ECO:0007669"/>
    <property type="project" value="TreeGrafter"/>
</dbReference>
<dbReference type="GO" id="GO:0006357">
    <property type="term" value="P:regulation of transcription by RNA polymerase II"/>
    <property type="evidence" value="ECO:0007669"/>
    <property type="project" value="TreeGrafter"/>
</dbReference>
<evidence type="ECO:0000256" key="3">
    <source>
        <dbReference type="SAM" id="MobiDB-lite"/>
    </source>
</evidence>
<dbReference type="PANTHER" id="PTHR13992">
    <property type="entry name" value="NUCLEAR RECEPTOR CO-REPRESSOR RELATED NCOR"/>
    <property type="match status" value="1"/>
</dbReference>